<proteinExistence type="predicted"/>
<dbReference type="GeneID" id="108075196"/>
<dbReference type="OrthoDB" id="7842524at2759"/>
<protein>
    <submittedName>
        <fullName evidence="4">Uncharacterized protein</fullName>
    </submittedName>
</protein>
<feature type="compositionally biased region" description="Basic and acidic residues" evidence="2">
    <location>
        <begin position="432"/>
        <end position="444"/>
    </location>
</feature>
<accession>A0A6P4IJU3</accession>
<dbReference type="Proteomes" id="UP001652661">
    <property type="component" value="Chromosome 3L"/>
</dbReference>
<evidence type="ECO:0000256" key="2">
    <source>
        <dbReference type="SAM" id="MobiDB-lite"/>
    </source>
</evidence>
<feature type="region of interest" description="Disordered" evidence="2">
    <location>
        <begin position="367"/>
        <end position="392"/>
    </location>
</feature>
<evidence type="ECO:0000313" key="3">
    <source>
        <dbReference type="Proteomes" id="UP001652661"/>
    </source>
</evidence>
<dbReference type="AlphaFoldDB" id="A0A6P4IJU3"/>
<sequence>MTMRRCVICGERPPVKDAQGNNAYAYPKNEEEARIWQASMAAKDCCVQSIQKECCVCVQHIPDFVSRAKAIGNELSAQEEKRKEAKLAAAKKKEKEKGEAADECVQCPDIGEPAEDREKPTVSVLLLNGSSLPTYCAEGKGSCVDSRPAEKGDYKGGQTKRIKTKESKTEIYVQESAFQDSGGKCPDIDGTEVTLMRAPTQEEDELKRLQEELLEGQKPDEDYNCRRRSCCLPGCTDVLLLGRGQHETGVCPCKCEQCSKPCGNPDPEPCCQPECCPKSEPVYSDQPPCGCECEQQVRRELGKVIETQAQRILELEELLCRQNSRRNCLQRKLDELYCEFGRLDEAEIEAHRSRLTCPGSERGGPDCASVFTARSEPPAPEIEPPEMPPKESRSILSRLSSKRVSIISKRLSGEQSQQSEFFLSPPVRVHGFAERKPESTERTRRPQWVNEAESEENMANTSIKFNKEVNYSTERLSVNSKDAPTLRSDSIYSEGTKSKPQSIRSASMYSELSKPKSQSILSKAIYSDVIESKSQFNQSVSNTSRA</sequence>
<name>A0A6P4IJU3_DROKI</name>
<feature type="region of interest" description="Disordered" evidence="2">
    <location>
        <begin position="432"/>
        <end position="518"/>
    </location>
</feature>
<feature type="compositionally biased region" description="Pro residues" evidence="2">
    <location>
        <begin position="377"/>
        <end position="387"/>
    </location>
</feature>
<dbReference type="RefSeq" id="XP_017023021.1">
    <property type="nucleotide sequence ID" value="XM_017167532.3"/>
</dbReference>
<gene>
    <name evidence="4" type="primary">LOC108075196</name>
</gene>
<organism evidence="3 4">
    <name type="scientific">Drosophila kikkawai</name>
    <name type="common">Fruit fly</name>
    <dbReference type="NCBI Taxonomy" id="30033"/>
    <lineage>
        <taxon>Eukaryota</taxon>
        <taxon>Metazoa</taxon>
        <taxon>Ecdysozoa</taxon>
        <taxon>Arthropoda</taxon>
        <taxon>Hexapoda</taxon>
        <taxon>Insecta</taxon>
        <taxon>Pterygota</taxon>
        <taxon>Neoptera</taxon>
        <taxon>Endopterygota</taxon>
        <taxon>Diptera</taxon>
        <taxon>Brachycera</taxon>
        <taxon>Muscomorpha</taxon>
        <taxon>Ephydroidea</taxon>
        <taxon>Drosophilidae</taxon>
        <taxon>Drosophila</taxon>
        <taxon>Sophophora</taxon>
    </lineage>
</organism>
<reference evidence="4" key="1">
    <citation type="submission" date="2025-08" db="UniProtKB">
        <authorList>
            <consortium name="RefSeq"/>
        </authorList>
    </citation>
    <scope>IDENTIFICATION</scope>
    <source>
        <strain evidence="4">14028-0561.14</strain>
        <tissue evidence="4">Whole fly</tissue>
    </source>
</reference>
<evidence type="ECO:0000256" key="1">
    <source>
        <dbReference type="SAM" id="Coils"/>
    </source>
</evidence>
<evidence type="ECO:0000313" key="4">
    <source>
        <dbReference type="RefSeq" id="XP_017023021.1"/>
    </source>
</evidence>
<feature type="compositionally biased region" description="Polar residues" evidence="2">
    <location>
        <begin position="457"/>
        <end position="518"/>
    </location>
</feature>
<keyword evidence="3" id="KW-1185">Reference proteome</keyword>
<keyword evidence="1" id="KW-0175">Coiled coil</keyword>
<feature type="coiled-coil region" evidence="1">
    <location>
        <begin position="68"/>
        <end position="97"/>
    </location>
</feature>